<accession>A0A518IT29</accession>
<dbReference type="Proteomes" id="UP000316770">
    <property type="component" value="Chromosome"/>
</dbReference>
<proteinExistence type="predicted"/>
<keyword evidence="2" id="KW-1185">Reference proteome</keyword>
<sequence length="233" mass="26008">MKDDDKYSPPEASLGDHAHTLARAGVGSIPLAGAAATELFQKLIAPPLEKRRQEWMESVAEGLRQLEEQQRLSLDDLSENDTFIDAVMSASQAAIRTSQAEKREALKNAVLNSSLPDPPDESRQQIFIGLVDSLTVWHLRILRFFCDPARVFHEQGKTAPQYHLAGSLSQLLKTAYPELGNERELYDQIGKDLYGRGLLGTEGFHTMMSGNGVYEKRTTTMGDQFLRFISEPM</sequence>
<dbReference type="EMBL" id="CP036318">
    <property type="protein sequence ID" value="QDV56248.1"/>
    <property type="molecule type" value="Genomic_DNA"/>
</dbReference>
<name>A0A518IT29_9BACT</name>
<reference evidence="1 2" key="1">
    <citation type="submission" date="2019-02" db="EMBL/GenBank/DDBJ databases">
        <title>Deep-cultivation of Planctomycetes and their phenomic and genomic characterization uncovers novel biology.</title>
        <authorList>
            <person name="Wiegand S."/>
            <person name="Jogler M."/>
            <person name="Boedeker C."/>
            <person name="Pinto D."/>
            <person name="Vollmers J."/>
            <person name="Rivas-Marin E."/>
            <person name="Kohn T."/>
            <person name="Peeters S.H."/>
            <person name="Heuer A."/>
            <person name="Rast P."/>
            <person name="Oberbeckmann S."/>
            <person name="Bunk B."/>
            <person name="Jeske O."/>
            <person name="Meyerdierks A."/>
            <person name="Storesund J.E."/>
            <person name="Kallscheuer N."/>
            <person name="Luecker S."/>
            <person name="Lage O.M."/>
            <person name="Pohl T."/>
            <person name="Merkel B.J."/>
            <person name="Hornburger P."/>
            <person name="Mueller R.-W."/>
            <person name="Bruemmer F."/>
            <person name="Labrenz M."/>
            <person name="Spormann A.M."/>
            <person name="Op den Camp H."/>
            <person name="Overmann J."/>
            <person name="Amann R."/>
            <person name="Jetten M.S.M."/>
            <person name="Mascher T."/>
            <person name="Medema M.H."/>
            <person name="Devos D.P."/>
            <person name="Kaster A.-K."/>
            <person name="Ovreas L."/>
            <person name="Rohde M."/>
            <person name="Galperin M.Y."/>
            <person name="Jogler C."/>
        </authorList>
    </citation>
    <scope>NUCLEOTIDE SEQUENCE [LARGE SCALE GENOMIC DNA]</scope>
    <source>
        <strain evidence="1 2">Mal33</strain>
    </source>
</reference>
<evidence type="ECO:0000313" key="2">
    <source>
        <dbReference type="Proteomes" id="UP000316770"/>
    </source>
</evidence>
<dbReference type="RefSeq" id="WP_145284462.1">
    <property type="nucleotide sequence ID" value="NZ_CP036318.1"/>
</dbReference>
<protein>
    <submittedName>
        <fullName evidence="1">Uncharacterized protein</fullName>
    </submittedName>
</protein>
<gene>
    <name evidence="1" type="ORF">Mal33_22300</name>
</gene>
<evidence type="ECO:0000313" key="1">
    <source>
        <dbReference type="EMBL" id="QDV56248.1"/>
    </source>
</evidence>
<dbReference type="AlphaFoldDB" id="A0A518IT29"/>
<organism evidence="1 2">
    <name type="scientific">Rosistilla oblonga</name>
    <dbReference type="NCBI Taxonomy" id="2527990"/>
    <lineage>
        <taxon>Bacteria</taxon>
        <taxon>Pseudomonadati</taxon>
        <taxon>Planctomycetota</taxon>
        <taxon>Planctomycetia</taxon>
        <taxon>Pirellulales</taxon>
        <taxon>Pirellulaceae</taxon>
        <taxon>Rosistilla</taxon>
    </lineage>
</organism>